<dbReference type="EMBL" id="CP060634">
    <property type="protein sequence ID" value="QNM06625.1"/>
    <property type="molecule type" value="Genomic_DNA"/>
</dbReference>
<organism evidence="2 3">
    <name type="scientific">Qiania dongpingensis</name>
    <dbReference type="NCBI Taxonomy" id="2763669"/>
    <lineage>
        <taxon>Bacteria</taxon>
        <taxon>Bacillati</taxon>
        <taxon>Bacillota</taxon>
        <taxon>Clostridia</taxon>
        <taxon>Lachnospirales</taxon>
        <taxon>Lachnospiraceae</taxon>
        <taxon>Qiania</taxon>
    </lineage>
</organism>
<dbReference type="Pfam" id="PF12704">
    <property type="entry name" value="MacB_PCD"/>
    <property type="match status" value="1"/>
</dbReference>
<dbReference type="KEGG" id="qdo:H9Q78_05800"/>
<keyword evidence="3" id="KW-1185">Reference proteome</keyword>
<dbReference type="RefSeq" id="WP_249304205.1">
    <property type="nucleotide sequence ID" value="NZ_CP060634.1"/>
</dbReference>
<evidence type="ECO:0000313" key="3">
    <source>
        <dbReference type="Proteomes" id="UP000515823"/>
    </source>
</evidence>
<accession>A0A7G9G743</accession>
<gene>
    <name evidence="2" type="ORF">H9Q78_05800</name>
</gene>
<feature type="domain" description="MacB-like periplasmic core" evidence="1">
    <location>
        <begin position="77"/>
        <end position="231"/>
    </location>
</feature>
<dbReference type="Proteomes" id="UP000515823">
    <property type="component" value="Chromosome"/>
</dbReference>
<name>A0A7G9G743_9FIRM</name>
<evidence type="ECO:0000259" key="1">
    <source>
        <dbReference type="Pfam" id="PF12704"/>
    </source>
</evidence>
<dbReference type="PROSITE" id="PS51257">
    <property type="entry name" value="PROKAR_LIPOPROTEIN"/>
    <property type="match status" value="1"/>
</dbReference>
<protein>
    <submittedName>
        <fullName evidence="2">ABC transporter permease</fullName>
    </submittedName>
</protein>
<sequence>MKKKSKFAAGIFAGAFVLAVSCFIAFEFGKGSDKGKSGELEEVQNESILGEETAVIALSEGEVRCDFSSAAAVPSLVPLADFLIKEIKEEENVSEAAAFYLRKEEISVYRGLDGLAGGSVLGVGTDFFPAAGLMVEKGRGITEKDILEQKRVAVLNDRAAMQLFYEKEAIGEALEIEGKLFQVVGIVGTYDETQLGGLVLVPDSTWPQLYQYEEPKAVALQSKNELQKAADHAERILNSMISEESTVWYKIQ</sequence>
<dbReference type="AlphaFoldDB" id="A0A7G9G743"/>
<proteinExistence type="predicted"/>
<reference evidence="2 3" key="1">
    <citation type="submission" date="2020-08" db="EMBL/GenBank/DDBJ databases">
        <authorList>
            <person name="Liu C."/>
            <person name="Sun Q."/>
        </authorList>
    </citation>
    <scope>NUCLEOTIDE SEQUENCE [LARGE SCALE GENOMIC DNA]</scope>
    <source>
        <strain evidence="2 3">NSJ-38</strain>
    </source>
</reference>
<evidence type="ECO:0000313" key="2">
    <source>
        <dbReference type="EMBL" id="QNM06625.1"/>
    </source>
</evidence>
<dbReference type="InterPro" id="IPR025857">
    <property type="entry name" value="MacB_PCD"/>
</dbReference>